<dbReference type="EMBL" id="JACCBA010000001">
    <property type="protein sequence ID" value="NYD50304.1"/>
    <property type="molecule type" value="Genomic_DNA"/>
</dbReference>
<protein>
    <submittedName>
        <fullName evidence="9">L-asparagine transporter-like permease</fullName>
    </submittedName>
</protein>
<dbReference type="Gene3D" id="1.20.1740.10">
    <property type="entry name" value="Amino acid/polyamine transporter I"/>
    <property type="match status" value="1"/>
</dbReference>
<evidence type="ECO:0000256" key="2">
    <source>
        <dbReference type="ARBA" id="ARBA00022448"/>
    </source>
</evidence>
<feature type="transmembrane region" description="Helical" evidence="7">
    <location>
        <begin position="17"/>
        <end position="39"/>
    </location>
</feature>
<evidence type="ECO:0000256" key="5">
    <source>
        <dbReference type="ARBA" id="ARBA00022989"/>
    </source>
</evidence>
<sequence>MSESGDRAGLRRRHMTMLAIGGAIGAGLFVGSGAVISTAGP</sequence>
<keyword evidence="6 7" id="KW-0472">Membrane</keyword>
<comment type="caution">
    <text evidence="9">The sequence shown here is derived from an EMBL/GenBank/DDBJ whole genome shotgun (WGS) entry which is preliminary data.</text>
</comment>
<dbReference type="GO" id="GO:0016020">
    <property type="term" value="C:membrane"/>
    <property type="evidence" value="ECO:0007669"/>
    <property type="project" value="UniProtKB-SubCell"/>
</dbReference>
<name>A0A7Y9JKC7_9ACTN</name>
<evidence type="ECO:0000259" key="8">
    <source>
        <dbReference type="Pfam" id="PF00324"/>
    </source>
</evidence>
<keyword evidence="2" id="KW-0813">Transport</keyword>
<evidence type="ECO:0000256" key="6">
    <source>
        <dbReference type="ARBA" id="ARBA00023136"/>
    </source>
</evidence>
<dbReference type="Proteomes" id="UP000529783">
    <property type="component" value="Unassembled WGS sequence"/>
</dbReference>
<evidence type="ECO:0000313" key="10">
    <source>
        <dbReference type="Proteomes" id="UP000529783"/>
    </source>
</evidence>
<keyword evidence="3 7" id="KW-0812">Transmembrane</keyword>
<feature type="domain" description="Amino acid permease/ SLC12A" evidence="8">
    <location>
        <begin position="14"/>
        <end position="41"/>
    </location>
</feature>
<evidence type="ECO:0000256" key="4">
    <source>
        <dbReference type="ARBA" id="ARBA00022970"/>
    </source>
</evidence>
<evidence type="ECO:0000256" key="3">
    <source>
        <dbReference type="ARBA" id="ARBA00022692"/>
    </source>
</evidence>
<dbReference type="GO" id="GO:0006865">
    <property type="term" value="P:amino acid transport"/>
    <property type="evidence" value="ECO:0007669"/>
    <property type="project" value="UniProtKB-KW"/>
</dbReference>
<comment type="subcellular location">
    <subcellularLocation>
        <location evidence="1">Membrane</location>
        <topology evidence="1">Multi-pass membrane protein</topology>
    </subcellularLocation>
</comment>
<dbReference type="Pfam" id="PF00324">
    <property type="entry name" value="AA_permease"/>
    <property type="match status" value="1"/>
</dbReference>
<evidence type="ECO:0000256" key="7">
    <source>
        <dbReference type="SAM" id="Phobius"/>
    </source>
</evidence>
<gene>
    <name evidence="9" type="ORF">BJY14_006287</name>
</gene>
<dbReference type="GO" id="GO:0055085">
    <property type="term" value="P:transmembrane transport"/>
    <property type="evidence" value="ECO:0007669"/>
    <property type="project" value="InterPro"/>
</dbReference>
<evidence type="ECO:0000313" key="9">
    <source>
        <dbReference type="EMBL" id="NYD50304.1"/>
    </source>
</evidence>
<keyword evidence="10" id="KW-1185">Reference proteome</keyword>
<proteinExistence type="predicted"/>
<evidence type="ECO:0000256" key="1">
    <source>
        <dbReference type="ARBA" id="ARBA00004141"/>
    </source>
</evidence>
<reference evidence="9 10" key="1">
    <citation type="submission" date="2020-07" db="EMBL/GenBank/DDBJ databases">
        <title>Sequencing the genomes of 1000 actinobacteria strains.</title>
        <authorList>
            <person name="Klenk H.-P."/>
        </authorList>
    </citation>
    <scope>NUCLEOTIDE SEQUENCE [LARGE SCALE GENOMIC DNA]</scope>
    <source>
        <strain evidence="9 10">DSM 40398</strain>
    </source>
</reference>
<dbReference type="InterPro" id="IPR004841">
    <property type="entry name" value="AA-permease/SLC12A_dom"/>
</dbReference>
<dbReference type="PANTHER" id="PTHR43495:SF5">
    <property type="entry name" value="GAMMA-AMINOBUTYRIC ACID PERMEASE"/>
    <property type="match status" value="1"/>
</dbReference>
<dbReference type="RefSeq" id="WP_281382148.1">
    <property type="nucleotide sequence ID" value="NZ_JACCBA010000001.1"/>
</dbReference>
<accession>A0A7Y9JKC7</accession>
<dbReference type="AlphaFoldDB" id="A0A7Y9JKC7"/>
<keyword evidence="5 7" id="KW-1133">Transmembrane helix</keyword>
<dbReference type="PANTHER" id="PTHR43495">
    <property type="entry name" value="GABA PERMEASE"/>
    <property type="match status" value="1"/>
</dbReference>
<organism evidence="9 10">
    <name type="scientific">Actinomadura luteofluorescens</name>
    <dbReference type="NCBI Taxonomy" id="46163"/>
    <lineage>
        <taxon>Bacteria</taxon>
        <taxon>Bacillati</taxon>
        <taxon>Actinomycetota</taxon>
        <taxon>Actinomycetes</taxon>
        <taxon>Streptosporangiales</taxon>
        <taxon>Thermomonosporaceae</taxon>
        <taxon>Actinomadura</taxon>
    </lineage>
</organism>
<keyword evidence="4" id="KW-0029">Amino-acid transport</keyword>